<dbReference type="AlphaFoldDB" id="A0A8J3QHM6"/>
<comment type="caution">
    <text evidence="4">The sequence shown here is derived from an EMBL/GenBank/DDBJ whole genome shotgun (WGS) entry which is preliminary data.</text>
</comment>
<sequence>MADTAVRQRIAELVHQATDGRVSPADALMAGASLSALGVDSLGLLRLIDAVELEYDVEIDLAGHGPRLDTMDDLLAHLAQGGAR</sequence>
<gene>
    <name evidence="4" type="ORF">Rhe02_91070</name>
</gene>
<dbReference type="SUPFAM" id="SSF47336">
    <property type="entry name" value="ACP-like"/>
    <property type="match status" value="1"/>
</dbReference>
<dbReference type="InterPro" id="IPR009081">
    <property type="entry name" value="PP-bd_ACP"/>
</dbReference>
<evidence type="ECO:0000256" key="2">
    <source>
        <dbReference type="ARBA" id="ARBA00022553"/>
    </source>
</evidence>
<keyword evidence="1" id="KW-0596">Phosphopantetheine</keyword>
<evidence type="ECO:0000259" key="3">
    <source>
        <dbReference type="PROSITE" id="PS50075"/>
    </source>
</evidence>
<dbReference type="InterPro" id="IPR036736">
    <property type="entry name" value="ACP-like_sf"/>
</dbReference>
<keyword evidence="5" id="KW-1185">Reference proteome</keyword>
<dbReference type="RefSeq" id="WP_203914761.1">
    <property type="nucleotide sequence ID" value="NZ_BONY01000117.1"/>
</dbReference>
<keyword evidence="2" id="KW-0597">Phosphoprotein</keyword>
<evidence type="ECO:0000313" key="4">
    <source>
        <dbReference type="EMBL" id="GIH11040.1"/>
    </source>
</evidence>
<protein>
    <recommendedName>
        <fullName evidence="3">Carrier domain-containing protein</fullName>
    </recommendedName>
</protein>
<dbReference type="Gene3D" id="1.10.1200.10">
    <property type="entry name" value="ACP-like"/>
    <property type="match status" value="1"/>
</dbReference>
<dbReference type="InterPro" id="IPR006162">
    <property type="entry name" value="Ppantetheine_attach_site"/>
</dbReference>
<name>A0A8J3QHM6_9ACTN</name>
<evidence type="ECO:0000256" key="1">
    <source>
        <dbReference type="ARBA" id="ARBA00022450"/>
    </source>
</evidence>
<dbReference type="Proteomes" id="UP000612899">
    <property type="component" value="Unassembled WGS sequence"/>
</dbReference>
<organism evidence="4 5">
    <name type="scientific">Rhizocola hellebori</name>
    <dbReference type="NCBI Taxonomy" id="1392758"/>
    <lineage>
        <taxon>Bacteria</taxon>
        <taxon>Bacillati</taxon>
        <taxon>Actinomycetota</taxon>
        <taxon>Actinomycetes</taxon>
        <taxon>Micromonosporales</taxon>
        <taxon>Micromonosporaceae</taxon>
        <taxon>Rhizocola</taxon>
    </lineage>
</organism>
<reference evidence="4" key="1">
    <citation type="submission" date="2021-01" db="EMBL/GenBank/DDBJ databases">
        <title>Whole genome shotgun sequence of Rhizocola hellebori NBRC 109834.</title>
        <authorList>
            <person name="Komaki H."/>
            <person name="Tamura T."/>
        </authorList>
    </citation>
    <scope>NUCLEOTIDE SEQUENCE</scope>
    <source>
        <strain evidence="4">NBRC 109834</strain>
    </source>
</reference>
<proteinExistence type="predicted"/>
<accession>A0A8J3QHM6</accession>
<dbReference type="Pfam" id="PF00550">
    <property type="entry name" value="PP-binding"/>
    <property type="match status" value="1"/>
</dbReference>
<dbReference type="PROSITE" id="PS50075">
    <property type="entry name" value="CARRIER"/>
    <property type="match status" value="1"/>
</dbReference>
<feature type="domain" description="Carrier" evidence="3">
    <location>
        <begin position="4"/>
        <end position="82"/>
    </location>
</feature>
<dbReference type="EMBL" id="BONY01000117">
    <property type="protein sequence ID" value="GIH11040.1"/>
    <property type="molecule type" value="Genomic_DNA"/>
</dbReference>
<dbReference type="PROSITE" id="PS00012">
    <property type="entry name" value="PHOSPHOPANTETHEINE"/>
    <property type="match status" value="1"/>
</dbReference>
<evidence type="ECO:0000313" key="5">
    <source>
        <dbReference type="Proteomes" id="UP000612899"/>
    </source>
</evidence>